<feature type="region of interest" description="Disordered" evidence="6">
    <location>
        <begin position="1"/>
        <end position="26"/>
    </location>
</feature>
<feature type="active site" evidence="3">
    <location>
        <position position="162"/>
    </location>
</feature>
<dbReference type="InterPro" id="IPR006145">
    <property type="entry name" value="PsdUridine_synth_RsuA/RluA"/>
</dbReference>
<dbReference type="PROSITE" id="PS50889">
    <property type="entry name" value="S4"/>
    <property type="match status" value="1"/>
</dbReference>
<evidence type="ECO:0000256" key="4">
    <source>
        <dbReference type="PROSITE-ProRule" id="PRU00182"/>
    </source>
</evidence>
<dbReference type="Proteomes" id="UP000779900">
    <property type="component" value="Unassembled WGS sequence"/>
</dbReference>
<dbReference type="AlphaFoldDB" id="A0A937XH91"/>
<dbReference type="InterPro" id="IPR006224">
    <property type="entry name" value="PsdUridine_synth_RluA-like_CS"/>
</dbReference>
<dbReference type="GO" id="GO:0000455">
    <property type="term" value="P:enzyme-directed rRNA pseudouridine synthesis"/>
    <property type="evidence" value="ECO:0007669"/>
    <property type="project" value="TreeGrafter"/>
</dbReference>
<comment type="function">
    <text evidence="5">Responsible for synthesis of pseudouridine from uracil.</text>
</comment>
<reference evidence="8" key="1">
    <citation type="submission" date="2019-03" db="EMBL/GenBank/DDBJ databases">
        <title>Lake Tanganyika Metagenome-Assembled Genomes (MAGs).</title>
        <authorList>
            <person name="Tran P."/>
        </authorList>
    </citation>
    <scope>NUCLEOTIDE SEQUENCE</scope>
    <source>
        <strain evidence="8">K_DeepCast_150m_m2_040</strain>
    </source>
</reference>
<proteinExistence type="inferred from homology"/>
<evidence type="ECO:0000256" key="2">
    <source>
        <dbReference type="ARBA" id="ARBA00023235"/>
    </source>
</evidence>
<dbReference type="InterPro" id="IPR020103">
    <property type="entry name" value="PsdUridine_synth_cat_dom_sf"/>
</dbReference>
<evidence type="ECO:0000313" key="8">
    <source>
        <dbReference type="EMBL" id="MBM3331596.1"/>
    </source>
</evidence>
<dbReference type="PANTHER" id="PTHR21600:SF44">
    <property type="entry name" value="RIBOSOMAL LARGE SUBUNIT PSEUDOURIDINE SYNTHASE D"/>
    <property type="match status" value="1"/>
</dbReference>
<comment type="catalytic activity">
    <reaction evidence="5">
        <text>a uridine in RNA = a pseudouridine in RNA</text>
        <dbReference type="Rhea" id="RHEA:48348"/>
        <dbReference type="Rhea" id="RHEA-COMP:12068"/>
        <dbReference type="Rhea" id="RHEA-COMP:12069"/>
        <dbReference type="ChEBI" id="CHEBI:65314"/>
        <dbReference type="ChEBI" id="CHEBI:65315"/>
    </reaction>
</comment>
<dbReference type="SMART" id="SM00363">
    <property type="entry name" value="S4"/>
    <property type="match status" value="1"/>
</dbReference>
<dbReference type="Pfam" id="PF01479">
    <property type="entry name" value="S4"/>
    <property type="match status" value="1"/>
</dbReference>
<dbReference type="Gene3D" id="3.30.2350.10">
    <property type="entry name" value="Pseudouridine synthase"/>
    <property type="match status" value="1"/>
</dbReference>
<protein>
    <recommendedName>
        <fullName evidence="5">Pseudouridine synthase</fullName>
        <ecNumber evidence="5">5.4.99.-</ecNumber>
    </recommendedName>
</protein>
<evidence type="ECO:0000256" key="3">
    <source>
        <dbReference type="PIRSR" id="PIRSR606225-1"/>
    </source>
</evidence>
<evidence type="ECO:0000256" key="6">
    <source>
        <dbReference type="SAM" id="MobiDB-lite"/>
    </source>
</evidence>
<comment type="similarity">
    <text evidence="1 5">Belongs to the pseudouridine synthase RluA family.</text>
</comment>
<dbReference type="InterPro" id="IPR036986">
    <property type="entry name" value="S4_RNA-bd_sf"/>
</dbReference>
<feature type="domain" description="RNA-binding S4" evidence="7">
    <location>
        <begin position="38"/>
        <end position="95"/>
    </location>
</feature>
<dbReference type="GO" id="GO:0120159">
    <property type="term" value="F:rRNA pseudouridine synthase activity"/>
    <property type="evidence" value="ECO:0007669"/>
    <property type="project" value="UniProtKB-ARBA"/>
</dbReference>
<evidence type="ECO:0000256" key="1">
    <source>
        <dbReference type="ARBA" id="ARBA00010876"/>
    </source>
</evidence>
<dbReference type="PANTHER" id="PTHR21600">
    <property type="entry name" value="MITOCHONDRIAL RNA PSEUDOURIDINE SYNTHASE"/>
    <property type="match status" value="1"/>
</dbReference>
<dbReference type="SUPFAM" id="SSF55120">
    <property type="entry name" value="Pseudouridine synthase"/>
    <property type="match status" value="1"/>
</dbReference>
<dbReference type="EC" id="5.4.99.-" evidence="5"/>
<dbReference type="Gene3D" id="3.10.290.10">
    <property type="entry name" value="RNA-binding S4 domain"/>
    <property type="match status" value="1"/>
</dbReference>
<gene>
    <name evidence="8" type="ORF">FJY68_07050</name>
</gene>
<dbReference type="InterPro" id="IPR002942">
    <property type="entry name" value="S4_RNA-bd"/>
</dbReference>
<evidence type="ECO:0000259" key="7">
    <source>
        <dbReference type="SMART" id="SM00363"/>
    </source>
</evidence>
<dbReference type="EMBL" id="VGIR01000036">
    <property type="protein sequence ID" value="MBM3331596.1"/>
    <property type="molecule type" value="Genomic_DNA"/>
</dbReference>
<dbReference type="NCBIfam" id="TIGR00005">
    <property type="entry name" value="rluA_subfam"/>
    <property type="match status" value="1"/>
</dbReference>
<dbReference type="CDD" id="cd00165">
    <property type="entry name" value="S4"/>
    <property type="match status" value="1"/>
</dbReference>
<sequence length="347" mass="39835">MPASRQPVVEDLLESDDESAPRATRRFQRTASERLWGKRLDQYLIQSGLGVSRTRAAQLIDNGKVLVNDRPSKPSYRVKPGDEITASFEPEPEITLEPQKMDLNIVYEDEDVLILDKPAGIVVHPARGNRDRTLVNALLYHCKSLPLRQDSLIRPGVVHRLDKHTTGLLMFAKNDEALRSLGYQIEHRTVVREYACFAWGDFEADEGTVDAPIGRHAIDRTRMAVTPFAARTAVTNYEVFRRYDVCTYLRIRLKTGRTHQIRVHMQHIGHPVVGDPEYGGRSTAVVTERDHMPWYRDMLTLMKRQALHAARLGFNHPRTRKYIEFSSSLPEDMERLLMYLEGLPRVK</sequence>
<dbReference type="Pfam" id="PF00849">
    <property type="entry name" value="PseudoU_synth_2"/>
    <property type="match status" value="1"/>
</dbReference>
<dbReference type="GO" id="GO:0003723">
    <property type="term" value="F:RNA binding"/>
    <property type="evidence" value="ECO:0007669"/>
    <property type="project" value="UniProtKB-KW"/>
</dbReference>
<dbReference type="CDD" id="cd02869">
    <property type="entry name" value="PseudoU_synth_RluA_like"/>
    <property type="match status" value="1"/>
</dbReference>
<organism evidence="8 9">
    <name type="scientific">candidate division WOR-3 bacterium</name>
    <dbReference type="NCBI Taxonomy" id="2052148"/>
    <lineage>
        <taxon>Bacteria</taxon>
        <taxon>Bacteria division WOR-3</taxon>
    </lineage>
</organism>
<dbReference type="InterPro" id="IPR050188">
    <property type="entry name" value="RluA_PseudoU_synthase"/>
</dbReference>
<dbReference type="SUPFAM" id="SSF55174">
    <property type="entry name" value="Alpha-L RNA-binding motif"/>
    <property type="match status" value="1"/>
</dbReference>
<accession>A0A937XH91</accession>
<keyword evidence="2 5" id="KW-0413">Isomerase</keyword>
<name>A0A937XH91_UNCW3</name>
<evidence type="ECO:0000313" key="9">
    <source>
        <dbReference type="Proteomes" id="UP000779900"/>
    </source>
</evidence>
<dbReference type="InterPro" id="IPR006225">
    <property type="entry name" value="PsdUridine_synth_RluC/D"/>
</dbReference>
<evidence type="ECO:0000256" key="5">
    <source>
        <dbReference type="RuleBase" id="RU362028"/>
    </source>
</evidence>
<comment type="caution">
    <text evidence="8">The sequence shown here is derived from an EMBL/GenBank/DDBJ whole genome shotgun (WGS) entry which is preliminary data.</text>
</comment>
<dbReference type="PROSITE" id="PS01129">
    <property type="entry name" value="PSI_RLU"/>
    <property type="match status" value="1"/>
</dbReference>
<keyword evidence="4" id="KW-0694">RNA-binding</keyword>